<dbReference type="AlphaFoldDB" id="A0A2U1SNZ5"/>
<evidence type="ECO:0000256" key="2">
    <source>
        <dbReference type="SAM" id="SignalP"/>
    </source>
</evidence>
<organism evidence="3 4">
    <name type="scientific">Methylosinus sporium</name>
    <dbReference type="NCBI Taxonomy" id="428"/>
    <lineage>
        <taxon>Bacteria</taxon>
        <taxon>Pseudomonadati</taxon>
        <taxon>Pseudomonadota</taxon>
        <taxon>Alphaproteobacteria</taxon>
        <taxon>Hyphomicrobiales</taxon>
        <taxon>Methylocystaceae</taxon>
        <taxon>Methylosinus</taxon>
    </lineage>
</organism>
<dbReference type="RefSeq" id="WP_108917808.1">
    <property type="nucleotide sequence ID" value="NZ_BGJY01000007.1"/>
</dbReference>
<evidence type="ECO:0000256" key="1">
    <source>
        <dbReference type="SAM" id="MobiDB-lite"/>
    </source>
</evidence>
<dbReference type="Pfam" id="PF07642">
    <property type="entry name" value="BBP2"/>
    <property type="match status" value="1"/>
</dbReference>
<comment type="caution">
    <text evidence="3">The sequence shown here is derived from an EMBL/GenBank/DDBJ whole genome shotgun (WGS) entry which is preliminary data.</text>
</comment>
<dbReference type="EMBL" id="PUIV01000023">
    <property type="protein sequence ID" value="PWB93339.1"/>
    <property type="molecule type" value="Genomic_DNA"/>
</dbReference>
<dbReference type="OrthoDB" id="235878at2"/>
<dbReference type="Proteomes" id="UP000245137">
    <property type="component" value="Unassembled WGS sequence"/>
</dbReference>
<name>A0A2U1SNZ5_METSR</name>
<reference evidence="3 4" key="1">
    <citation type="journal article" date="2018" name="Appl. Microbiol. Biotechnol.">
        <title>Co-cultivation of the strictly anaerobic methanogen Methanosarcina barkeri with aerobic methanotrophs in an oxygen-limited membrane bioreactor.</title>
        <authorList>
            <person name="In 't Zandt M.H."/>
            <person name="van den Bosch T.J.M."/>
            <person name="Rijkers R."/>
            <person name="van Kessel M.A.H.J."/>
            <person name="Jetten M.S.M."/>
            <person name="Welte C.U."/>
        </authorList>
    </citation>
    <scope>NUCLEOTIDE SEQUENCE [LARGE SCALE GENOMIC DNA]</scope>
    <source>
        <strain evidence="3 4">DSM 17706</strain>
    </source>
</reference>
<evidence type="ECO:0008006" key="5">
    <source>
        <dbReference type="Google" id="ProtNLM"/>
    </source>
</evidence>
<keyword evidence="2" id="KW-0732">Signal</keyword>
<gene>
    <name evidence="3" type="ORF">C5689_13560</name>
</gene>
<accession>A0A2U1SNZ5</accession>
<sequence>MAVETWRSLLAAAVVTMALAIAPASAEEDDSRALLGWPTSPAASNAATASSATSSESAAKKKKSPPSWLDALTVTGFAEAGSTFNFDNPFNKLNWGHLFTDRANQPQFNAGVIAVQRLPDPKATKDFDFGFKIQAMVGSDARYTHFLGELDYAMRDRTQLDILQAFATLHLPWITDRGFDVKIGQFVTLEGAELVDSIFYTHSYIFNFGIPLKQTGVMISSDLSSWLFVHASVMSGDSASLGWPGDNNSAASFQAGLRIKAFDDRLTILGTTHIGPEDPKQLDPLGVGWPNIPYECACDPNRALSYSNDVTLTWKATDRLTLSTDINYVHDDGWNALSATGLSEGVLSRLADIYGFNAALIPRRPRGVNGYGVAQYASYKIDDVFQLNGRVEFWRDHNKYFVGAYPGYFDYMNIDHGFYAPSAIFQPEGRGTSYFAITAGLTITPEIPKGLPIAGLTLRPELRYDASLTGAAPFFGASGYRRSTGMLAIDAIVPFALK</sequence>
<dbReference type="InterPro" id="IPR011486">
    <property type="entry name" value="BBP2"/>
</dbReference>
<proteinExistence type="predicted"/>
<feature type="chain" id="PRO_5015680749" description="Porin" evidence="2">
    <location>
        <begin position="27"/>
        <end position="498"/>
    </location>
</feature>
<evidence type="ECO:0000313" key="3">
    <source>
        <dbReference type="EMBL" id="PWB93339.1"/>
    </source>
</evidence>
<keyword evidence="4" id="KW-1185">Reference proteome</keyword>
<feature type="signal peptide" evidence="2">
    <location>
        <begin position="1"/>
        <end position="26"/>
    </location>
</feature>
<evidence type="ECO:0000313" key="4">
    <source>
        <dbReference type="Proteomes" id="UP000245137"/>
    </source>
</evidence>
<protein>
    <recommendedName>
        <fullName evidence="5">Porin</fullName>
    </recommendedName>
</protein>
<feature type="compositionally biased region" description="Low complexity" evidence="1">
    <location>
        <begin position="38"/>
        <end position="57"/>
    </location>
</feature>
<feature type="region of interest" description="Disordered" evidence="1">
    <location>
        <begin position="35"/>
        <end position="63"/>
    </location>
</feature>